<dbReference type="Gene3D" id="3.40.50.970">
    <property type="match status" value="2"/>
</dbReference>
<dbReference type="InterPro" id="IPR012110">
    <property type="entry name" value="PDC/IPDC-like"/>
</dbReference>
<sequence>MTTVGTYLAQRLQELGVDDYFAIPGDYNLGLLDELLKNSSLKMINCCNELNAGYAADGYARIKGVSALVVTFSVGGLSAVNAVAGAYAENLPIIVISGGPNTNSVQDAEILHHSLATENYNYVREIFAKVTAHTVFIHRPSDAPTQIDTAIAIALEKKKPVYIEIACNIADLSVSPPTQRAFNVKRLSDTSSLAAAIEDAAEKLNAAVKPVLIAGSKSRPCEATAMIETLSQSCGYALAAMPDAKGFISEQHPNYIGIYWGPVSSPGCGEIVESSDLYFFVGPNFNDYTTVGHVCNIQPKKLIVIADGSVSVAGKVYTDVYMNEFLRGLQDKLKFNDASLKAYKRIEGSAPLYHEPSDLNSPLTTRFLFGQIQKYLSSDYAILAETGDSWFNGMRLNLPENCPFEIQMQYGSIGWSVGALLGMQAALHHKKRVIALIGDGSFQMSAQELSTIIRYGFKPIIFLMNNASYTIEVQIHDGPYNVINNWHYADLVKVFNGDQEKARTFKASTHQGLLDAIEEAKKSDTLCFIEVILDKDDCNKNLLEWGARVASYNGRPPKQVDIIV</sequence>
<dbReference type="AlphaFoldDB" id="A0A378IPS6"/>
<accession>A0A378IPS6</accession>
<dbReference type="EMBL" id="UGNX01000001">
    <property type="protein sequence ID" value="STX36481.1"/>
    <property type="molecule type" value="Genomic_DNA"/>
</dbReference>
<keyword evidence="6" id="KW-0210">Decarboxylase</keyword>
<dbReference type="InterPro" id="IPR012000">
    <property type="entry name" value="Thiamin_PyroP_enz_cen_dom"/>
</dbReference>
<dbReference type="FunFam" id="3.40.50.1220:FF:000009">
    <property type="entry name" value="Pyruvate decarboxylase 1"/>
    <property type="match status" value="1"/>
</dbReference>
<dbReference type="InterPro" id="IPR011766">
    <property type="entry name" value="TPP_enzyme_TPP-bd"/>
</dbReference>
<keyword evidence="9 16" id="KW-0456">Lyase</keyword>
<comment type="cofactor">
    <cofactor evidence="2">
        <name>thiamine diphosphate</name>
        <dbReference type="ChEBI" id="CHEBI:58937"/>
    </cofactor>
</comment>
<evidence type="ECO:0000256" key="10">
    <source>
        <dbReference type="PIRSR" id="PIRSR036565-2"/>
    </source>
</evidence>
<protein>
    <recommendedName>
        <fullName evidence="4">pyruvate decarboxylase</fullName>
        <ecNumber evidence="4">4.1.1.1</ecNumber>
    </recommendedName>
</protein>
<dbReference type="CDD" id="cd07038">
    <property type="entry name" value="TPP_PYR_PDC_IPDC_like"/>
    <property type="match status" value="1"/>
</dbReference>
<reference evidence="15 17" key="1">
    <citation type="submission" date="2015-11" db="EMBL/GenBank/DDBJ databases">
        <title>Genomic analysis of 38 Legionella species identifies large and diverse effector repertoires.</title>
        <authorList>
            <person name="Burstein D."/>
            <person name="Amaro F."/>
            <person name="Zusman T."/>
            <person name="Lifshitz Z."/>
            <person name="Cohen O."/>
            <person name="Gilbert J.A."/>
            <person name="Pupko T."/>
            <person name="Shuman H.A."/>
            <person name="Segal G."/>
        </authorList>
    </citation>
    <scope>NUCLEOTIDE SEQUENCE [LARGE SCALE GENOMIC DNA]</scope>
    <source>
        <strain evidence="15 17">CDC#72-OH-14</strain>
    </source>
</reference>
<dbReference type="Pfam" id="PF02776">
    <property type="entry name" value="TPP_enzyme_N"/>
    <property type="match status" value="1"/>
</dbReference>
<evidence type="ECO:0000256" key="9">
    <source>
        <dbReference type="ARBA" id="ARBA00023239"/>
    </source>
</evidence>
<reference evidence="16 18" key="2">
    <citation type="submission" date="2018-06" db="EMBL/GenBank/DDBJ databases">
        <authorList>
            <consortium name="Pathogen Informatics"/>
            <person name="Doyle S."/>
        </authorList>
    </citation>
    <scope>NUCLEOTIDE SEQUENCE [LARGE SCALE GENOMIC DNA]</scope>
    <source>
        <strain evidence="16 18">NCTC12438</strain>
    </source>
</reference>
<evidence type="ECO:0000259" key="14">
    <source>
        <dbReference type="Pfam" id="PF02776"/>
    </source>
</evidence>
<dbReference type="STRING" id="28085.Lcin_1654"/>
<evidence type="ECO:0000256" key="5">
    <source>
        <dbReference type="ARBA" id="ARBA00022723"/>
    </source>
</evidence>
<evidence type="ECO:0000256" key="1">
    <source>
        <dbReference type="ARBA" id="ARBA00001041"/>
    </source>
</evidence>
<evidence type="ECO:0000313" key="18">
    <source>
        <dbReference type="Proteomes" id="UP000255316"/>
    </source>
</evidence>
<feature type="domain" description="Thiamine pyrophosphate enzyme central" evidence="12">
    <location>
        <begin position="197"/>
        <end position="318"/>
    </location>
</feature>
<keyword evidence="8 11" id="KW-0786">Thiamine pyrophosphate</keyword>
<dbReference type="OrthoDB" id="9785953at2"/>
<evidence type="ECO:0000256" key="8">
    <source>
        <dbReference type="ARBA" id="ARBA00023052"/>
    </source>
</evidence>
<feature type="domain" description="Thiamine pyrophosphate enzyme N-terminal TPP-binding" evidence="14">
    <location>
        <begin position="3"/>
        <end position="112"/>
    </location>
</feature>
<comment type="similarity">
    <text evidence="3 11">Belongs to the TPP enzyme family.</text>
</comment>
<dbReference type="InterPro" id="IPR029061">
    <property type="entry name" value="THDP-binding"/>
</dbReference>
<evidence type="ECO:0000313" key="17">
    <source>
        <dbReference type="Proteomes" id="UP000054854"/>
    </source>
</evidence>
<comment type="cofactor">
    <cofactor evidence="10">
        <name>Mg(2+)</name>
        <dbReference type="ChEBI" id="CHEBI:18420"/>
    </cofactor>
    <text evidence="10">Binds 1 Mg(2+) per subunit.</text>
</comment>
<dbReference type="CDD" id="cd02005">
    <property type="entry name" value="TPP_PDC_IPDC"/>
    <property type="match status" value="1"/>
</dbReference>
<name>A0A378IPS6_9GAMM</name>
<dbReference type="PANTHER" id="PTHR43452">
    <property type="entry name" value="PYRUVATE DECARBOXYLASE"/>
    <property type="match status" value="1"/>
</dbReference>
<keyword evidence="16" id="KW-0670">Pyruvate</keyword>
<keyword evidence="5 10" id="KW-0479">Metal-binding</keyword>
<dbReference type="InterPro" id="IPR047213">
    <property type="entry name" value="TPP_PYR_PDC_IPDC-like"/>
</dbReference>
<dbReference type="Proteomes" id="UP000054854">
    <property type="component" value="Unassembled WGS sequence"/>
</dbReference>
<evidence type="ECO:0000256" key="11">
    <source>
        <dbReference type="RuleBase" id="RU362132"/>
    </source>
</evidence>
<dbReference type="FunFam" id="3.40.50.970:FF:000024">
    <property type="entry name" value="Pyruvate decarboxylase isozyme"/>
    <property type="match status" value="1"/>
</dbReference>
<dbReference type="GO" id="GO:0030976">
    <property type="term" value="F:thiamine pyrophosphate binding"/>
    <property type="evidence" value="ECO:0007669"/>
    <property type="project" value="InterPro"/>
</dbReference>
<dbReference type="RefSeq" id="WP_058464834.1">
    <property type="nucleotide sequence ID" value="NZ_CAAAHQ010000019.1"/>
</dbReference>
<gene>
    <name evidence="16" type="primary">pdc</name>
    <name evidence="15" type="ORF">Lcin_1654</name>
    <name evidence="16" type="ORF">NCTC12438_03114</name>
</gene>
<evidence type="ECO:0000256" key="6">
    <source>
        <dbReference type="ARBA" id="ARBA00022793"/>
    </source>
</evidence>
<evidence type="ECO:0000313" key="15">
    <source>
        <dbReference type="EMBL" id="KTC86194.1"/>
    </source>
</evidence>
<evidence type="ECO:0000256" key="7">
    <source>
        <dbReference type="ARBA" id="ARBA00022842"/>
    </source>
</evidence>
<organism evidence="16 18">
    <name type="scientific">Legionella cincinnatiensis</name>
    <dbReference type="NCBI Taxonomy" id="28085"/>
    <lineage>
        <taxon>Bacteria</taxon>
        <taxon>Pseudomonadati</taxon>
        <taxon>Pseudomonadota</taxon>
        <taxon>Gammaproteobacteria</taxon>
        <taxon>Legionellales</taxon>
        <taxon>Legionellaceae</taxon>
        <taxon>Legionella</taxon>
    </lineage>
</organism>
<dbReference type="InterPro" id="IPR029035">
    <property type="entry name" value="DHS-like_NAD/FAD-binding_dom"/>
</dbReference>
<evidence type="ECO:0000256" key="2">
    <source>
        <dbReference type="ARBA" id="ARBA00001964"/>
    </source>
</evidence>
<dbReference type="PIRSF" id="PIRSF036565">
    <property type="entry name" value="Pyruvt_ip_decrb"/>
    <property type="match status" value="1"/>
</dbReference>
<dbReference type="Pfam" id="PF00205">
    <property type="entry name" value="TPP_enzyme_M"/>
    <property type="match status" value="1"/>
</dbReference>
<keyword evidence="17" id="KW-1185">Reference proteome</keyword>
<dbReference type="Pfam" id="PF02775">
    <property type="entry name" value="TPP_enzyme_C"/>
    <property type="match status" value="1"/>
</dbReference>
<dbReference type="Gene3D" id="3.40.50.1220">
    <property type="entry name" value="TPP-binding domain"/>
    <property type="match status" value="1"/>
</dbReference>
<dbReference type="GO" id="GO:0000949">
    <property type="term" value="P:aromatic amino acid family catabolic process to alcohol via Ehrlich pathway"/>
    <property type="evidence" value="ECO:0007669"/>
    <property type="project" value="TreeGrafter"/>
</dbReference>
<dbReference type="GO" id="GO:0000287">
    <property type="term" value="F:magnesium ion binding"/>
    <property type="evidence" value="ECO:0007669"/>
    <property type="project" value="InterPro"/>
</dbReference>
<keyword evidence="7 10" id="KW-0460">Magnesium</keyword>
<evidence type="ECO:0000259" key="12">
    <source>
        <dbReference type="Pfam" id="PF00205"/>
    </source>
</evidence>
<dbReference type="EC" id="4.1.1.1" evidence="4"/>
<evidence type="ECO:0000256" key="3">
    <source>
        <dbReference type="ARBA" id="ARBA00007812"/>
    </source>
</evidence>
<dbReference type="GO" id="GO:0005829">
    <property type="term" value="C:cytosol"/>
    <property type="evidence" value="ECO:0007669"/>
    <property type="project" value="TreeGrafter"/>
</dbReference>
<dbReference type="Proteomes" id="UP000255316">
    <property type="component" value="Unassembled WGS sequence"/>
</dbReference>
<comment type="catalytic activity">
    <reaction evidence="1">
        <text>a 2-oxocarboxylate + H(+) = an aldehyde + CO2</text>
        <dbReference type="Rhea" id="RHEA:11628"/>
        <dbReference type="ChEBI" id="CHEBI:15378"/>
        <dbReference type="ChEBI" id="CHEBI:16526"/>
        <dbReference type="ChEBI" id="CHEBI:17478"/>
        <dbReference type="ChEBI" id="CHEBI:35179"/>
        <dbReference type="EC" id="4.1.1.1"/>
    </reaction>
</comment>
<evidence type="ECO:0000313" key="16">
    <source>
        <dbReference type="EMBL" id="STX36481.1"/>
    </source>
</evidence>
<dbReference type="SUPFAM" id="SSF52518">
    <property type="entry name" value="Thiamin diphosphate-binding fold (THDP-binding)"/>
    <property type="match status" value="2"/>
</dbReference>
<proteinExistence type="inferred from homology"/>
<dbReference type="PANTHER" id="PTHR43452:SF1">
    <property type="entry name" value="PYRUVATE DECARBOXYLASE C186.09-RELATED"/>
    <property type="match status" value="1"/>
</dbReference>
<feature type="binding site" evidence="10">
    <location>
        <position position="466"/>
    </location>
    <ligand>
        <name>Mg(2+)</name>
        <dbReference type="ChEBI" id="CHEBI:18420"/>
    </ligand>
</feature>
<dbReference type="GO" id="GO:0004737">
    <property type="term" value="F:pyruvate decarboxylase activity"/>
    <property type="evidence" value="ECO:0007669"/>
    <property type="project" value="UniProtKB-EC"/>
</dbReference>
<feature type="domain" description="Thiamine pyrophosphate enzyme TPP-binding" evidence="13">
    <location>
        <begin position="408"/>
        <end position="531"/>
    </location>
</feature>
<dbReference type="InterPro" id="IPR047214">
    <property type="entry name" value="TPP_PDC_IPDC"/>
</dbReference>
<evidence type="ECO:0000259" key="13">
    <source>
        <dbReference type="Pfam" id="PF02775"/>
    </source>
</evidence>
<evidence type="ECO:0000256" key="4">
    <source>
        <dbReference type="ARBA" id="ARBA00013202"/>
    </source>
</evidence>
<dbReference type="EMBL" id="LNXX01000027">
    <property type="protein sequence ID" value="KTC86194.1"/>
    <property type="molecule type" value="Genomic_DNA"/>
</dbReference>
<dbReference type="SUPFAM" id="SSF52467">
    <property type="entry name" value="DHS-like NAD/FAD-binding domain"/>
    <property type="match status" value="1"/>
</dbReference>
<feature type="binding site" evidence="10">
    <location>
        <position position="439"/>
    </location>
    <ligand>
        <name>Mg(2+)</name>
        <dbReference type="ChEBI" id="CHEBI:18420"/>
    </ligand>
</feature>
<dbReference type="FunFam" id="3.40.50.970:FF:000019">
    <property type="entry name" value="Pyruvate decarboxylase isozyme"/>
    <property type="match status" value="1"/>
</dbReference>
<dbReference type="InterPro" id="IPR012001">
    <property type="entry name" value="Thiamin_PyroP_enz_TPP-bd_dom"/>
</dbReference>